<protein>
    <submittedName>
        <fullName evidence="1">Uncharacterized protein F54H12.2</fullName>
    </submittedName>
</protein>
<organism evidence="1 2">
    <name type="scientific">Trichonephila clavipes</name>
    <name type="common">Golden silk orbweaver</name>
    <name type="synonym">Nephila clavipes</name>
    <dbReference type="NCBI Taxonomy" id="2585209"/>
    <lineage>
        <taxon>Eukaryota</taxon>
        <taxon>Metazoa</taxon>
        <taxon>Ecdysozoa</taxon>
        <taxon>Arthropoda</taxon>
        <taxon>Chelicerata</taxon>
        <taxon>Arachnida</taxon>
        <taxon>Araneae</taxon>
        <taxon>Araneomorphae</taxon>
        <taxon>Entelegynae</taxon>
        <taxon>Araneoidea</taxon>
        <taxon>Nephilidae</taxon>
        <taxon>Trichonephila</taxon>
    </lineage>
</organism>
<accession>A0A8X6V7D0</accession>
<sequence>MKSEFVADAWSNFSVFYVYSDLISPQIVGDTQASLLRIVHTKGKDGETISQYYDRPQYLPLVRHSFQTIQSELRLNSGDFVPFERGQIGSGLTHYKGISFQKGYGIGGIFRRLFRAALPFLVKGGKTIGKEVLMTGSRVASDVLSGENFKEAVKTRSRESGKKLAQKAIDRVQSMVGKGQYKRMHSPECVKSELELFNLPGTQTVIQDGLWKQFHPLSNVFDNAPVEFHISGSAEDYIDLSQTQLYVKAKIVKVDNTPITKDDTIGPVNLFLHSLFSQVDVSLNDRVVSNSSNTYPYRSYIETLLNHGYDSKTSQLTAELLYKDSDDGLKKRTEFFKESATVDMIGCIMSTVALISSRSSFTQFSGFENKINTKQAPILFTRI</sequence>
<reference evidence="1" key="1">
    <citation type="submission" date="2020-08" db="EMBL/GenBank/DDBJ databases">
        <title>Multicomponent nature underlies the extraordinary mechanical properties of spider dragline silk.</title>
        <authorList>
            <person name="Kono N."/>
            <person name="Nakamura H."/>
            <person name="Mori M."/>
            <person name="Yoshida Y."/>
            <person name="Ohtoshi R."/>
            <person name="Malay A.D."/>
            <person name="Moran D.A.P."/>
            <person name="Tomita M."/>
            <person name="Numata K."/>
            <person name="Arakawa K."/>
        </authorList>
    </citation>
    <scope>NUCLEOTIDE SEQUENCE</scope>
</reference>
<dbReference type="Proteomes" id="UP000887159">
    <property type="component" value="Unassembled WGS sequence"/>
</dbReference>
<evidence type="ECO:0000313" key="2">
    <source>
        <dbReference type="Proteomes" id="UP000887159"/>
    </source>
</evidence>
<evidence type="ECO:0000313" key="1">
    <source>
        <dbReference type="EMBL" id="GFY02044.1"/>
    </source>
</evidence>
<gene>
    <name evidence="1" type="primary">F54H12.2_90</name>
    <name evidence="1" type="ORF">TNCV_5099051</name>
</gene>
<dbReference type="EMBL" id="BMAU01021232">
    <property type="protein sequence ID" value="GFY02044.1"/>
    <property type="molecule type" value="Genomic_DNA"/>
</dbReference>
<name>A0A8X6V7D0_TRICX</name>
<comment type="caution">
    <text evidence="1">The sequence shown here is derived from an EMBL/GenBank/DDBJ whole genome shotgun (WGS) entry which is preliminary data.</text>
</comment>
<proteinExistence type="predicted"/>
<dbReference type="AlphaFoldDB" id="A0A8X6V7D0"/>
<keyword evidence="2" id="KW-1185">Reference proteome</keyword>